<organism evidence="1 2">
    <name type="scientific">Streblomastix strix</name>
    <dbReference type="NCBI Taxonomy" id="222440"/>
    <lineage>
        <taxon>Eukaryota</taxon>
        <taxon>Metamonada</taxon>
        <taxon>Preaxostyla</taxon>
        <taxon>Oxymonadida</taxon>
        <taxon>Streblomastigidae</taxon>
        <taxon>Streblomastix</taxon>
    </lineage>
</organism>
<evidence type="ECO:0000313" key="1">
    <source>
        <dbReference type="EMBL" id="KAA6397904.1"/>
    </source>
</evidence>
<dbReference type="AlphaFoldDB" id="A0A5J4WS28"/>
<name>A0A5J4WS28_9EUKA</name>
<comment type="caution">
    <text evidence="1">The sequence shown here is derived from an EMBL/GenBank/DDBJ whole genome shotgun (WGS) entry which is preliminary data.</text>
</comment>
<sequence>MIINSQDHALQLISNIIDQSRDYNFFFGFTDPGIVQSNVLLSKQISDQQPPDNNNHKKKTIIPAQLQVNKSVGFLSTILPPQSVEQLALICAERCANEGRISSAVGLLLDTPGAEERGFIICDSFLSTFLLKQVHDHPQRRFILSKIQTYLNSRGFENIDQVQQTKNIILLSMSICILIGEASEQVDQLIGQDYQEQISQMNADQIRSGWERVIDLIDKSSIIPKTSEEIKLKLPLFINIQDQQQQQFEPQTNLLNCITNNIPEILILYSTALFELYKITKQESGQIFGSFGEQNTDYSQYQKRVHTAVTFAGHLPQDTIGDAHARMQQILVSME</sequence>
<gene>
    <name evidence="1" type="ORF">EZS28_006570</name>
</gene>
<evidence type="ECO:0000313" key="2">
    <source>
        <dbReference type="Proteomes" id="UP000324800"/>
    </source>
</evidence>
<proteinExistence type="predicted"/>
<accession>A0A5J4WS28</accession>
<protein>
    <submittedName>
        <fullName evidence="1">Uncharacterized protein</fullName>
    </submittedName>
</protein>
<dbReference type="EMBL" id="SNRW01001076">
    <property type="protein sequence ID" value="KAA6397904.1"/>
    <property type="molecule type" value="Genomic_DNA"/>
</dbReference>
<reference evidence="1 2" key="1">
    <citation type="submission" date="2019-03" db="EMBL/GenBank/DDBJ databases">
        <title>Single cell metagenomics reveals metabolic interactions within the superorganism composed of flagellate Streblomastix strix and complex community of Bacteroidetes bacteria on its surface.</title>
        <authorList>
            <person name="Treitli S.C."/>
            <person name="Kolisko M."/>
            <person name="Husnik F."/>
            <person name="Keeling P."/>
            <person name="Hampl V."/>
        </authorList>
    </citation>
    <scope>NUCLEOTIDE SEQUENCE [LARGE SCALE GENOMIC DNA]</scope>
    <source>
        <strain evidence="1">ST1C</strain>
    </source>
</reference>
<dbReference type="Proteomes" id="UP000324800">
    <property type="component" value="Unassembled WGS sequence"/>
</dbReference>